<comment type="caution">
    <text evidence="1">The sequence shown here is derived from an EMBL/GenBank/DDBJ whole genome shotgun (WGS) entry which is preliminary data.</text>
</comment>
<proteinExistence type="predicted"/>
<keyword evidence="2" id="KW-1185">Reference proteome</keyword>
<gene>
    <name evidence="1" type="ORF">FSCOSCO3_A008873</name>
</gene>
<accession>A0AAV1NUC4</accession>
<evidence type="ECO:0000313" key="1">
    <source>
        <dbReference type="EMBL" id="CAK6962750.1"/>
    </source>
</evidence>
<sequence length="114" mass="12390">MSGSPPLWFTLTPAIQTSRSPQSSLGCRILCLQLCFRRSLSSQFFWSNTSQAAAASDQPLQRPVGRMPQTPVYHAKVGNINYRCMAENVGDTEPVTPATSRPVDCVAADSTVTK</sequence>
<name>A0AAV1NUC4_SCOSC</name>
<protein>
    <submittedName>
        <fullName evidence="1">Uncharacterized protein</fullName>
    </submittedName>
</protein>
<dbReference type="EMBL" id="CAWUFR010000060">
    <property type="protein sequence ID" value="CAK6962750.1"/>
    <property type="molecule type" value="Genomic_DNA"/>
</dbReference>
<reference evidence="1 2" key="1">
    <citation type="submission" date="2024-01" db="EMBL/GenBank/DDBJ databases">
        <authorList>
            <person name="Alioto T."/>
            <person name="Alioto T."/>
            <person name="Gomez Garrido J."/>
        </authorList>
    </citation>
    <scope>NUCLEOTIDE SEQUENCE [LARGE SCALE GENOMIC DNA]</scope>
</reference>
<dbReference type="Proteomes" id="UP001314229">
    <property type="component" value="Unassembled WGS sequence"/>
</dbReference>
<dbReference type="AlphaFoldDB" id="A0AAV1NUC4"/>
<evidence type="ECO:0000313" key="2">
    <source>
        <dbReference type="Proteomes" id="UP001314229"/>
    </source>
</evidence>
<organism evidence="1 2">
    <name type="scientific">Scomber scombrus</name>
    <name type="common">Atlantic mackerel</name>
    <name type="synonym">Scomber vernalis</name>
    <dbReference type="NCBI Taxonomy" id="13677"/>
    <lineage>
        <taxon>Eukaryota</taxon>
        <taxon>Metazoa</taxon>
        <taxon>Chordata</taxon>
        <taxon>Craniata</taxon>
        <taxon>Vertebrata</taxon>
        <taxon>Euteleostomi</taxon>
        <taxon>Actinopterygii</taxon>
        <taxon>Neopterygii</taxon>
        <taxon>Teleostei</taxon>
        <taxon>Neoteleostei</taxon>
        <taxon>Acanthomorphata</taxon>
        <taxon>Pelagiaria</taxon>
        <taxon>Scombriformes</taxon>
        <taxon>Scombridae</taxon>
        <taxon>Scomber</taxon>
    </lineage>
</organism>